<dbReference type="RefSeq" id="WP_004467143.1">
    <property type="nucleotide sequence ID" value="NZ_AHON02000071.1"/>
</dbReference>
<dbReference type="PANTHER" id="PTHR35024:SF4">
    <property type="entry name" value="POLYMER-FORMING CYTOSKELETAL PROTEIN"/>
    <property type="match status" value="1"/>
</dbReference>
<sequence length="115" mass="12279">MAAAEEHLIVNSIIGEGAEFSGEFKLTGLLRIDGIFRGSIKTEGKVLIGKSGIVDTDIKARIVVAGGEINGNIYASERVTLLASCRMKGDIVSPRIVMEEGVQFEGNCKINPVMN</sequence>
<protein>
    <submittedName>
        <fullName evidence="2">Polymer-forming cytoskeletal</fullName>
    </submittedName>
</protein>
<name>A0A0E2BAQ5_9LEPT</name>
<comment type="caution">
    <text evidence="2">The sequence shown here is derived from an EMBL/GenBank/DDBJ whole genome shotgun (WGS) entry which is preliminary data.</text>
</comment>
<gene>
    <name evidence="2" type="ORF">LEP1GSC179_3552</name>
</gene>
<dbReference type="InterPro" id="IPR007607">
    <property type="entry name" value="BacA/B"/>
</dbReference>
<proteinExistence type="inferred from homology"/>
<dbReference type="EMBL" id="AHON02000071">
    <property type="protein sequence ID" value="EKO32408.1"/>
    <property type="molecule type" value="Genomic_DNA"/>
</dbReference>
<organism evidence="2 3">
    <name type="scientific">Leptospira santarosai str. MOR084</name>
    <dbReference type="NCBI Taxonomy" id="1049984"/>
    <lineage>
        <taxon>Bacteria</taxon>
        <taxon>Pseudomonadati</taxon>
        <taxon>Spirochaetota</taxon>
        <taxon>Spirochaetia</taxon>
        <taxon>Leptospirales</taxon>
        <taxon>Leptospiraceae</taxon>
        <taxon>Leptospira</taxon>
    </lineage>
</organism>
<dbReference type="Pfam" id="PF04519">
    <property type="entry name" value="Bactofilin"/>
    <property type="match status" value="1"/>
</dbReference>
<dbReference type="PANTHER" id="PTHR35024">
    <property type="entry name" value="HYPOTHETICAL CYTOSOLIC PROTEIN"/>
    <property type="match status" value="1"/>
</dbReference>
<evidence type="ECO:0000256" key="1">
    <source>
        <dbReference type="ARBA" id="ARBA00044755"/>
    </source>
</evidence>
<comment type="similarity">
    <text evidence="1">Belongs to the bactofilin family.</text>
</comment>
<evidence type="ECO:0000313" key="2">
    <source>
        <dbReference type="EMBL" id="EKO32408.1"/>
    </source>
</evidence>
<accession>A0A0E2BAQ5</accession>
<dbReference type="Proteomes" id="UP000006329">
    <property type="component" value="Unassembled WGS sequence"/>
</dbReference>
<evidence type="ECO:0000313" key="3">
    <source>
        <dbReference type="Proteomes" id="UP000006329"/>
    </source>
</evidence>
<dbReference type="AlphaFoldDB" id="A0A0E2BAQ5"/>
<keyword evidence="3" id="KW-1185">Reference proteome</keyword>
<reference evidence="2" key="1">
    <citation type="submission" date="2012-10" db="EMBL/GenBank/DDBJ databases">
        <authorList>
            <person name="Harkins D.M."/>
            <person name="Durkin A.S."/>
            <person name="Brinkac L.M."/>
            <person name="Haft D.H."/>
            <person name="Selengut J.D."/>
            <person name="Sanka R."/>
            <person name="DePew J."/>
            <person name="Purushe J."/>
            <person name="Matthias M.A."/>
            <person name="Vinetz J.M."/>
            <person name="Sutton G.G."/>
            <person name="Nierman W.C."/>
            <person name="Fouts D.E."/>
        </authorList>
    </citation>
    <scope>NUCLEOTIDE SEQUENCE [LARGE SCALE GENOMIC DNA]</scope>
    <source>
        <strain evidence="2">MOR084</strain>
    </source>
</reference>